<dbReference type="Proteomes" id="UP000278143">
    <property type="component" value="Unassembled WGS sequence"/>
</dbReference>
<feature type="signal peptide" evidence="1">
    <location>
        <begin position="1"/>
        <end position="33"/>
    </location>
</feature>
<organism evidence="3 4">
    <name type="scientific">Syncephalis pseudoplumigaleata</name>
    <dbReference type="NCBI Taxonomy" id="1712513"/>
    <lineage>
        <taxon>Eukaryota</taxon>
        <taxon>Fungi</taxon>
        <taxon>Fungi incertae sedis</taxon>
        <taxon>Zoopagomycota</taxon>
        <taxon>Zoopagomycotina</taxon>
        <taxon>Zoopagomycetes</taxon>
        <taxon>Zoopagales</taxon>
        <taxon>Piptocephalidaceae</taxon>
        <taxon>Syncephalis</taxon>
    </lineage>
</organism>
<keyword evidence="4" id="KW-1185">Reference proteome</keyword>
<gene>
    <name evidence="3" type="ORF">SYNPS1DRAFT_30771</name>
</gene>
<feature type="chain" id="PRO_5020308198" description="FAS1 domain-containing protein" evidence="1">
    <location>
        <begin position="34"/>
        <end position="272"/>
    </location>
</feature>
<protein>
    <recommendedName>
        <fullName evidence="2">FAS1 domain-containing protein</fullName>
    </recommendedName>
</protein>
<evidence type="ECO:0000259" key="2">
    <source>
        <dbReference type="PROSITE" id="PS50213"/>
    </source>
</evidence>
<dbReference type="Gene3D" id="2.30.180.10">
    <property type="entry name" value="FAS1 domain"/>
    <property type="match status" value="1"/>
</dbReference>
<dbReference type="InterPro" id="IPR036378">
    <property type="entry name" value="FAS1_dom_sf"/>
</dbReference>
<dbReference type="OrthoDB" id="286301at2759"/>
<accession>A0A4V1J115</accession>
<dbReference type="EMBL" id="KZ990936">
    <property type="protein sequence ID" value="RKP23479.1"/>
    <property type="molecule type" value="Genomic_DNA"/>
</dbReference>
<proteinExistence type="predicted"/>
<dbReference type="AlphaFoldDB" id="A0A4V1J115"/>
<reference evidence="4" key="1">
    <citation type="journal article" date="2018" name="Nat. Microbiol.">
        <title>Leveraging single-cell genomics to expand the fungal tree of life.</title>
        <authorList>
            <person name="Ahrendt S.R."/>
            <person name="Quandt C.A."/>
            <person name="Ciobanu D."/>
            <person name="Clum A."/>
            <person name="Salamov A."/>
            <person name="Andreopoulos B."/>
            <person name="Cheng J.F."/>
            <person name="Woyke T."/>
            <person name="Pelin A."/>
            <person name="Henrissat B."/>
            <person name="Reynolds N.K."/>
            <person name="Benny G.L."/>
            <person name="Smith M.E."/>
            <person name="James T.Y."/>
            <person name="Grigoriev I.V."/>
        </authorList>
    </citation>
    <scope>NUCLEOTIDE SEQUENCE [LARGE SCALE GENOMIC DNA]</scope>
    <source>
        <strain evidence="4">Benny S71-1</strain>
    </source>
</reference>
<dbReference type="PROSITE" id="PS50213">
    <property type="entry name" value="FAS1"/>
    <property type="match status" value="1"/>
</dbReference>
<evidence type="ECO:0000313" key="3">
    <source>
        <dbReference type="EMBL" id="RKP23479.1"/>
    </source>
</evidence>
<sequence length="272" mass="30202">MYHHHQQRWLPLLQWILLATIIGLALLGHGSRAEEAQQQQQQQQQQQKEFASVKMPKLLPDKSPTRMPGHFAPLHTTSGIDVNNGTVFSNHTVMDMLNDIKNLSSFRQLIQATPGYAKAFGTTNERFMVFVPSNHAFTLVDGWQSRTNTTDGQAYLRYTVAYHVVAHAIDLGAVPRQWPWPLPTLAVAKKGRASLMIYVGEKDAQVNCATIIAPMINVKNGAIVVVDQPLDPWLEAPKVADVLYNKETISCKALNDKAKRDMMASSSSSSAS</sequence>
<feature type="domain" description="FAS1" evidence="2">
    <location>
        <begin position="90"/>
        <end position="230"/>
    </location>
</feature>
<evidence type="ECO:0000256" key="1">
    <source>
        <dbReference type="SAM" id="SignalP"/>
    </source>
</evidence>
<evidence type="ECO:0000313" key="4">
    <source>
        <dbReference type="Proteomes" id="UP000278143"/>
    </source>
</evidence>
<dbReference type="Pfam" id="PF02469">
    <property type="entry name" value="Fasciclin"/>
    <property type="match status" value="1"/>
</dbReference>
<dbReference type="SUPFAM" id="SSF82153">
    <property type="entry name" value="FAS1 domain"/>
    <property type="match status" value="1"/>
</dbReference>
<keyword evidence="1" id="KW-0732">Signal</keyword>
<dbReference type="InterPro" id="IPR000782">
    <property type="entry name" value="FAS1_domain"/>
</dbReference>
<name>A0A4V1J115_9FUNG</name>